<dbReference type="GO" id="GO:0036430">
    <property type="term" value="F:CMP kinase activity"/>
    <property type="evidence" value="ECO:0007669"/>
    <property type="project" value="RHEA"/>
</dbReference>
<dbReference type="Pfam" id="PF02224">
    <property type="entry name" value="Cytidylate_kin"/>
    <property type="match status" value="1"/>
</dbReference>
<evidence type="ECO:0000256" key="5">
    <source>
        <dbReference type="ARBA" id="ARBA00022840"/>
    </source>
</evidence>
<evidence type="ECO:0000256" key="6">
    <source>
        <dbReference type="ARBA" id="ARBA00047615"/>
    </source>
</evidence>
<feature type="compositionally biased region" description="Polar residues" evidence="9">
    <location>
        <begin position="162"/>
        <end position="172"/>
    </location>
</feature>
<name>A0A3N1CRW0_9ACTN</name>
<dbReference type="GO" id="GO:0015949">
    <property type="term" value="P:nucleobase-containing small molecule interconversion"/>
    <property type="evidence" value="ECO:0007669"/>
    <property type="project" value="TreeGrafter"/>
</dbReference>
<dbReference type="GO" id="GO:0006220">
    <property type="term" value="P:pyrimidine nucleotide metabolic process"/>
    <property type="evidence" value="ECO:0007669"/>
    <property type="project" value="UniProtKB-UniRule"/>
</dbReference>
<dbReference type="Gene3D" id="3.40.50.300">
    <property type="entry name" value="P-loop containing nucleotide triphosphate hydrolases"/>
    <property type="match status" value="1"/>
</dbReference>
<sequence>MTLIIAMDGPSGSGKSSAAKGVARVLGYRYLDTGAMYRAVTWWMLDQGVDVEDAATVALRAPEVSLEISTDPDAPGVFVGGADVSEPIRSAEVTGAVSAVSRVPEVRGLLVRLQREIMAAGAIVAEGRDIGTVVAPDAPVKVFLTASEEARAQRRAKEIANPSVSVQATQADQARRDKLDSTRATSPLTKADDAVEIDSTELGLAEVIDAVVRLVKERA</sequence>
<organism evidence="11 12">
    <name type="scientific">Actinocorallia herbida</name>
    <dbReference type="NCBI Taxonomy" id="58109"/>
    <lineage>
        <taxon>Bacteria</taxon>
        <taxon>Bacillati</taxon>
        <taxon>Actinomycetota</taxon>
        <taxon>Actinomycetes</taxon>
        <taxon>Streptosporangiales</taxon>
        <taxon>Thermomonosporaceae</taxon>
        <taxon>Actinocorallia</taxon>
    </lineage>
</organism>
<dbReference type="CDD" id="cd02020">
    <property type="entry name" value="CMPK"/>
    <property type="match status" value="1"/>
</dbReference>
<gene>
    <name evidence="8" type="primary">cmk</name>
    <name evidence="11" type="ORF">EDD29_1574</name>
</gene>
<comment type="caution">
    <text evidence="11">The sequence shown here is derived from an EMBL/GenBank/DDBJ whole genome shotgun (WGS) entry which is preliminary data.</text>
</comment>
<keyword evidence="4 8" id="KW-0418">Kinase</keyword>
<comment type="similarity">
    <text evidence="1 8">Belongs to the cytidylate kinase family. Type 1 subfamily.</text>
</comment>
<evidence type="ECO:0000313" key="12">
    <source>
        <dbReference type="Proteomes" id="UP000272400"/>
    </source>
</evidence>
<dbReference type="EC" id="2.7.4.25" evidence="8"/>
<keyword evidence="2 8" id="KW-0808">Transferase</keyword>
<comment type="catalytic activity">
    <reaction evidence="6 8">
        <text>dCMP + ATP = dCDP + ADP</text>
        <dbReference type="Rhea" id="RHEA:25094"/>
        <dbReference type="ChEBI" id="CHEBI:30616"/>
        <dbReference type="ChEBI" id="CHEBI:57566"/>
        <dbReference type="ChEBI" id="CHEBI:58593"/>
        <dbReference type="ChEBI" id="CHEBI:456216"/>
        <dbReference type="EC" id="2.7.4.25"/>
    </reaction>
</comment>
<protein>
    <recommendedName>
        <fullName evidence="8">Cytidylate kinase</fullName>
        <shortName evidence="8">CK</shortName>
        <ecNumber evidence="8">2.7.4.25</ecNumber>
    </recommendedName>
    <alternativeName>
        <fullName evidence="8">Cytidine monophosphate kinase</fullName>
        <shortName evidence="8">CMP kinase</shortName>
    </alternativeName>
</protein>
<dbReference type="NCBIfam" id="TIGR00017">
    <property type="entry name" value="cmk"/>
    <property type="match status" value="1"/>
</dbReference>
<accession>A0A3N1CRW0</accession>
<feature type="binding site" evidence="8">
    <location>
        <begin position="9"/>
        <end position="17"/>
    </location>
    <ligand>
        <name>ATP</name>
        <dbReference type="ChEBI" id="CHEBI:30616"/>
    </ligand>
</feature>
<feature type="domain" description="Cytidylate kinase" evidence="10">
    <location>
        <begin position="5"/>
        <end position="216"/>
    </location>
</feature>
<dbReference type="InterPro" id="IPR011994">
    <property type="entry name" value="Cytidylate_kinase_dom"/>
</dbReference>
<evidence type="ECO:0000256" key="3">
    <source>
        <dbReference type="ARBA" id="ARBA00022741"/>
    </source>
</evidence>
<dbReference type="PANTHER" id="PTHR21299">
    <property type="entry name" value="CYTIDYLATE KINASE/PANTOATE-BETA-ALANINE LIGASE"/>
    <property type="match status" value="1"/>
</dbReference>
<keyword evidence="5 8" id="KW-0067">ATP-binding</keyword>
<comment type="subcellular location">
    <subcellularLocation>
        <location evidence="8">Cytoplasm</location>
    </subcellularLocation>
</comment>
<keyword evidence="3 8" id="KW-0547">Nucleotide-binding</keyword>
<dbReference type="OrthoDB" id="9807434at2"/>
<keyword evidence="8" id="KW-0963">Cytoplasm</keyword>
<dbReference type="HAMAP" id="MF_00238">
    <property type="entry name" value="Cytidyl_kinase_type1"/>
    <property type="match status" value="1"/>
</dbReference>
<evidence type="ECO:0000259" key="10">
    <source>
        <dbReference type="Pfam" id="PF02224"/>
    </source>
</evidence>
<reference evidence="11 12" key="1">
    <citation type="submission" date="2018-11" db="EMBL/GenBank/DDBJ databases">
        <title>Sequencing the genomes of 1000 actinobacteria strains.</title>
        <authorList>
            <person name="Klenk H.-P."/>
        </authorList>
    </citation>
    <scope>NUCLEOTIDE SEQUENCE [LARGE SCALE GENOMIC DNA]</scope>
    <source>
        <strain evidence="11 12">DSM 44254</strain>
    </source>
</reference>
<keyword evidence="12" id="KW-1185">Reference proteome</keyword>
<proteinExistence type="inferred from homology"/>
<evidence type="ECO:0000256" key="4">
    <source>
        <dbReference type="ARBA" id="ARBA00022777"/>
    </source>
</evidence>
<comment type="catalytic activity">
    <reaction evidence="7 8">
        <text>CMP + ATP = CDP + ADP</text>
        <dbReference type="Rhea" id="RHEA:11600"/>
        <dbReference type="ChEBI" id="CHEBI:30616"/>
        <dbReference type="ChEBI" id="CHEBI:58069"/>
        <dbReference type="ChEBI" id="CHEBI:60377"/>
        <dbReference type="ChEBI" id="CHEBI:456216"/>
        <dbReference type="EC" id="2.7.4.25"/>
    </reaction>
</comment>
<feature type="region of interest" description="Disordered" evidence="9">
    <location>
        <begin position="156"/>
        <end position="191"/>
    </location>
</feature>
<dbReference type="GO" id="GO:0005524">
    <property type="term" value="F:ATP binding"/>
    <property type="evidence" value="ECO:0007669"/>
    <property type="project" value="UniProtKB-UniRule"/>
</dbReference>
<dbReference type="SUPFAM" id="SSF52540">
    <property type="entry name" value="P-loop containing nucleoside triphosphate hydrolases"/>
    <property type="match status" value="1"/>
</dbReference>
<evidence type="ECO:0000256" key="7">
    <source>
        <dbReference type="ARBA" id="ARBA00048478"/>
    </source>
</evidence>
<evidence type="ECO:0000256" key="8">
    <source>
        <dbReference type="HAMAP-Rule" id="MF_00238"/>
    </source>
</evidence>
<dbReference type="AlphaFoldDB" id="A0A3N1CRW0"/>
<dbReference type="RefSeq" id="WP_123663684.1">
    <property type="nucleotide sequence ID" value="NZ_RJKE01000001.1"/>
</dbReference>
<dbReference type="InterPro" id="IPR027417">
    <property type="entry name" value="P-loop_NTPase"/>
</dbReference>
<dbReference type="GO" id="GO:0036431">
    <property type="term" value="F:dCMP kinase activity"/>
    <property type="evidence" value="ECO:0007669"/>
    <property type="project" value="InterPro"/>
</dbReference>
<dbReference type="InterPro" id="IPR003136">
    <property type="entry name" value="Cytidylate_kin"/>
</dbReference>
<dbReference type="EMBL" id="RJKE01000001">
    <property type="protein sequence ID" value="ROO84062.1"/>
    <property type="molecule type" value="Genomic_DNA"/>
</dbReference>
<evidence type="ECO:0000256" key="9">
    <source>
        <dbReference type="SAM" id="MobiDB-lite"/>
    </source>
</evidence>
<evidence type="ECO:0000313" key="11">
    <source>
        <dbReference type="EMBL" id="ROO84062.1"/>
    </source>
</evidence>
<evidence type="ECO:0000256" key="1">
    <source>
        <dbReference type="ARBA" id="ARBA00009427"/>
    </source>
</evidence>
<dbReference type="Proteomes" id="UP000272400">
    <property type="component" value="Unassembled WGS sequence"/>
</dbReference>
<dbReference type="PANTHER" id="PTHR21299:SF2">
    <property type="entry name" value="CYTIDYLATE KINASE"/>
    <property type="match status" value="1"/>
</dbReference>
<evidence type="ECO:0000256" key="2">
    <source>
        <dbReference type="ARBA" id="ARBA00022679"/>
    </source>
</evidence>
<dbReference type="GO" id="GO:0005829">
    <property type="term" value="C:cytosol"/>
    <property type="evidence" value="ECO:0007669"/>
    <property type="project" value="TreeGrafter"/>
</dbReference>